<organism evidence="1 2">
    <name type="scientific">Streptomyces orinoci</name>
    <name type="common">Streptoverticillium orinoci</name>
    <dbReference type="NCBI Taxonomy" id="67339"/>
    <lineage>
        <taxon>Bacteria</taxon>
        <taxon>Bacillati</taxon>
        <taxon>Actinomycetota</taxon>
        <taxon>Actinomycetes</taxon>
        <taxon>Kitasatosporales</taxon>
        <taxon>Streptomycetaceae</taxon>
        <taxon>Streptomyces</taxon>
    </lineage>
</organism>
<dbReference type="RefSeq" id="WP_153068640.1">
    <property type="nucleotide sequence ID" value="NZ_JBFAUK010000031.1"/>
</dbReference>
<evidence type="ECO:0000313" key="2">
    <source>
        <dbReference type="Proteomes" id="UP001552594"/>
    </source>
</evidence>
<proteinExistence type="predicted"/>
<accession>A0ABV3K596</accession>
<sequence>MRTRHSKLHGTAHYTCAGADPAVKWAKSVIKGAGEAGCRSLATTAVEMITWNSGEHSTVLYKPQPLVPVAGGEVLSLVEGTVIKGKYQGHTVSSPGAQLTLNALDCATEKGVEMIDGPSTLVIL</sequence>
<reference evidence="1 2" key="1">
    <citation type="submission" date="2024-06" db="EMBL/GenBank/DDBJ databases">
        <title>The Natural Products Discovery Center: Release of the First 8490 Sequenced Strains for Exploring Actinobacteria Biosynthetic Diversity.</title>
        <authorList>
            <person name="Kalkreuter E."/>
            <person name="Kautsar S.A."/>
            <person name="Yang D."/>
            <person name="Bader C.D."/>
            <person name="Teijaro C.N."/>
            <person name="Fluegel L."/>
            <person name="Davis C.M."/>
            <person name="Simpson J.R."/>
            <person name="Lauterbach L."/>
            <person name="Steele A.D."/>
            <person name="Gui C."/>
            <person name="Meng S."/>
            <person name="Li G."/>
            <person name="Viehrig K."/>
            <person name="Ye F."/>
            <person name="Su P."/>
            <person name="Kiefer A.F."/>
            <person name="Nichols A."/>
            <person name="Cepeda A.J."/>
            <person name="Yan W."/>
            <person name="Fan B."/>
            <person name="Jiang Y."/>
            <person name="Adhikari A."/>
            <person name="Zheng C.-J."/>
            <person name="Schuster L."/>
            <person name="Cowan T.M."/>
            <person name="Smanski M.J."/>
            <person name="Chevrette M.G."/>
            <person name="De Carvalho L.P.S."/>
            <person name="Shen B."/>
        </authorList>
    </citation>
    <scope>NUCLEOTIDE SEQUENCE [LARGE SCALE GENOMIC DNA]</scope>
    <source>
        <strain evidence="1 2">NPDC052347</strain>
    </source>
</reference>
<gene>
    <name evidence="1" type="ORF">AB0L16_28535</name>
</gene>
<comment type="caution">
    <text evidence="1">The sequence shown here is derived from an EMBL/GenBank/DDBJ whole genome shotgun (WGS) entry which is preliminary data.</text>
</comment>
<name>A0ABV3K596_STRON</name>
<keyword evidence="2" id="KW-1185">Reference proteome</keyword>
<protein>
    <submittedName>
        <fullName evidence="1">Uncharacterized protein</fullName>
    </submittedName>
</protein>
<evidence type="ECO:0000313" key="1">
    <source>
        <dbReference type="EMBL" id="MEV5510328.1"/>
    </source>
</evidence>
<dbReference type="Proteomes" id="UP001552594">
    <property type="component" value="Unassembled WGS sequence"/>
</dbReference>
<dbReference type="EMBL" id="JBFAUK010000031">
    <property type="protein sequence ID" value="MEV5510328.1"/>
    <property type="molecule type" value="Genomic_DNA"/>
</dbReference>